<gene>
    <name evidence="2" type="ORF">ES288_D02G088000v1</name>
</gene>
<dbReference type="EMBL" id="CM017702">
    <property type="protein sequence ID" value="TYG78784.1"/>
    <property type="molecule type" value="Genomic_DNA"/>
</dbReference>
<protein>
    <recommendedName>
        <fullName evidence="1">Endonuclease/exonuclease/phosphatase domain-containing protein</fullName>
    </recommendedName>
</protein>
<dbReference type="Proteomes" id="UP000323506">
    <property type="component" value="Chromosome D02"/>
</dbReference>
<reference evidence="2 3" key="1">
    <citation type="submission" date="2019-06" db="EMBL/GenBank/DDBJ databases">
        <title>WGS assembly of Gossypium darwinii.</title>
        <authorList>
            <person name="Chen Z.J."/>
            <person name="Sreedasyam A."/>
            <person name="Ando A."/>
            <person name="Song Q."/>
            <person name="De L."/>
            <person name="Hulse-Kemp A."/>
            <person name="Ding M."/>
            <person name="Ye W."/>
            <person name="Kirkbride R."/>
            <person name="Jenkins J."/>
            <person name="Plott C."/>
            <person name="Lovell J."/>
            <person name="Lin Y.-M."/>
            <person name="Vaughn R."/>
            <person name="Liu B."/>
            <person name="Li W."/>
            <person name="Simpson S."/>
            <person name="Scheffler B."/>
            <person name="Saski C."/>
            <person name="Grover C."/>
            <person name="Hu G."/>
            <person name="Conover J."/>
            <person name="Carlson J."/>
            <person name="Shu S."/>
            <person name="Boston L."/>
            <person name="Williams M."/>
            <person name="Peterson D."/>
            <person name="Mcgee K."/>
            <person name="Jones D."/>
            <person name="Wendel J."/>
            <person name="Stelly D."/>
            <person name="Grimwood J."/>
            <person name="Schmutz J."/>
        </authorList>
    </citation>
    <scope>NUCLEOTIDE SEQUENCE [LARGE SCALE GENOMIC DNA]</scope>
    <source>
        <strain evidence="2">1808015.09</strain>
    </source>
</reference>
<dbReference type="SUPFAM" id="SSF56219">
    <property type="entry name" value="DNase I-like"/>
    <property type="match status" value="1"/>
</dbReference>
<evidence type="ECO:0000313" key="2">
    <source>
        <dbReference type="EMBL" id="TYG78784.1"/>
    </source>
</evidence>
<evidence type="ECO:0000313" key="3">
    <source>
        <dbReference type="Proteomes" id="UP000323506"/>
    </source>
</evidence>
<dbReference type="GO" id="GO:0003824">
    <property type="term" value="F:catalytic activity"/>
    <property type="evidence" value="ECO:0007669"/>
    <property type="project" value="InterPro"/>
</dbReference>
<dbReference type="Gene3D" id="3.60.10.10">
    <property type="entry name" value="Endonuclease/exonuclease/phosphatase"/>
    <property type="match status" value="1"/>
</dbReference>
<evidence type="ECO:0000259" key="1">
    <source>
        <dbReference type="Pfam" id="PF03372"/>
    </source>
</evidence>
<keyword evidence="3" id="KW-1185">Reference proteome</keyword>
<name>A0A5D2DBK6_GOSDA</name>
<feature type="domain" description="Endonuclease/exonuclease/phosphatase" evidence="1">
    <location>
        <begin position="4"/>
        <end position="76"/>
    </location>
</feature>
<sequence length="95" mass="11214">MNILSWNCQGLRRSTTVRALNRLVRKHNPFIVFLIETKQKQEKLERIRNRMGFVEGFYVDPLGLSSGLALWWKIDYGIHTYLSQNFNMPKLDTIS</sequence>
<dbReference type="AlphaFoldDB" id="A0A5D2DBK6"/>
<dbReference type="InterPro" id="IPR036691">
    <property type="entry name" value="Endo/exonu/phosph_ase_sf"/>
</dbReference>
<dbReference type="InterPro" id="IPR005135">
    <property type="entry name" value="Endo/exonuclease/phosphatase"/>
</dbReference>
<organism evidence="2 3">
    <name type="scientific">Gossypium darwinii</name>
    <name type="common">Darwin's cotton</name>
    <name type="synonym">Gossypium barbadense var. darwinii</name>
    <dbReference type="NCBI Taxonomy" id="34276"/>
    <lineage>
        <taxon>Eukaryota</taxon>
        <taxon>Viridiplantae</taxon>
        <taxon>Streptophyta</taxon>
        <taxon>Embryophyta</taxon>
        <taxon>Tracheophyta</taxon>
        <taxon>Spermatophyta</taxon>
        <taxon>Magnoliopsida</taxon>
        <taxon>eudicotyledons</taxon>
        <taxon>Gunneridae</taxon>
        <taxon>Pentapetalae</taxon>
        <taxon>rosids</taxon>
        <taxon>malvids</taxon>
        <taxon>Malvales</taxon>
        <taxon>Malvaceae</taxon>
        <taxon>Malvoideae</taxon>
        <taxon>Gossypium</taxon>
    </lineage>
</organism>
<dbReference type="PANTHER" id="PTHR35218:SF9">
    <property type="entry name" value="ENDONUCLEASE_EXONUCLEASE_PHOSPHATASE DOMAIN-CONTAINING PROTEIN"/>
    <property type="match status" value="1"/>
</dbReference>
<accession>A0A5D2DBK6</accession>
<dbReference type="PANTHER" id="PTHR35218">
    <property type="entry name" value="RNASE H DOMAIN-CONTAINING PROTEIN"/>
    <property type="match status" value="1"/>
</dbReference>
<proteinExistence type="predicted"/>
<dbReference type="Pfam" id="PF03372">
    <property type="entry name" value="Exo_endo_phos"/>
    <property type="match status" value="1"/>
</dbReference>